<dbReference type="Pfam" id="PF00162">
    <property type="entry name" value="PGK"/>
    <property type="match status" value="1"/>
</dbReference>
<evidence type="ECO:0000256" key="2">
    <source>
        <dbReference type="ARBA" id="ARBA00013061"/>
    </source>
</evidence>
<dbReference type="EMBL" id="PFVJ01000041">
    <property type="protein sequence ID" value="PJA89863.1"/>
    <property type="molecule type" value="Genomic_DNA"/>
</dbReference>
<dbReference type="GO" id="GO:0006096">
    <property type="term" value="P:glycolytic process"/>
    <property type="evidence" value="ECO:0007669"/>
    <property type="project" value="InterPro"/>
</dbReference>
<comment type="caution">
    <text evidence="8">The sequence shown here is derived from an EMBL/GenBank/DDBJ whole genome shotgun (WGS) entry which is preliminary data.</text>
</comment>
<evidence type="ECO:0000313" key="9">
    <source>
        <dbReference type="Proteomes" id="UP000230843"/>
    </source>
</evidence>
<dbReference type="PANTHER" id="PTHR11406">
    <property type="entry name" value="PHOSPHOGLYCERATE KINASE"/>
    <property type="match status" value="1"/>
</dbReference>
<dbReference type="GO" id="GO:0005829">
    <property type="term" value="C:cytosol"/>
    <property type="evidence" value="ECO:0007669"/>
    <property type="project" value="TreeGrafter"/>
</dbReference>
<reference evidence="9" key="1">
    <citation type="submission" date="2017-09" db="EMBL/GenBank/DDBJ databases">
        <title>Depth-based differentiation of microbial function through sediment-hosted aquifers and enrichment of novel symbionts in the deep terrestrial subsurface.</title>
        <authorList>
            <person name="Probst A.J."/>
            <person name="Ladd B."/>
            <person name="Jarett J.K."/>
            <person name="Geller-Mcgrath D.E."/>
            <person name="Sieber C.M.K."/>
            <person name="Emerson J.B."/>
            <person name="Anantharaman K."/>
            <person name="Thomas B.C."/>
            <person name="Malmstrom R."/>
            <person name="Stieglmeier M."/>
            <person name="Klingl A."/>
            <person name="Woyke T."/>
            <person name="Ryan C.M."/>
            <person name="Banfield J.F."/>
        </authorList>
    </citation>
    <scope>NUCLEOTIDE SEQUENCE [LARGE SCALE GENOMIC DNA]</scope>
</reference>
<keyword evidence="5 7" id="KW-0418">Kinase</keyword>
<evidence type="ECO:0000256" key="5">
    <source>
        <dbReference type="ARBA" id="ARBA00022777"/>
    </source>
</evidence>
<proteinExistence type="inferred from homology"/>
<name>A0A2M7Z6T5_9BACT</name>
<evidence type="ECO:0000256" key="4">
    <source>
        <dbReference type="ARBA" id="ARBA00022741"/>
    </source>
</evidence>
<evidence type="ECO:0000256" key="7">
    <source>
        <dbReference type="RuleBase" id="RU000532"/>
    </source>
</evidence>
<dbReference type="GO" id="GO:0043531">
    <property type="term" value="F:ADP binding"/>
    <property type="evidence" value="ECO:0007669"/>
    <property type="project" value="TreeGrafter"/>
</dbReference>
<feature type="non-terminal residue" evidence="8">
    <location>
        <position position="1"/>
    </location>
</feature>
<dbReference type="InterPro" id="IPR036043">
    <property type="entry name" value="Phosphoglycerate_kinase_sf"/>
</dbReference>
<dbReference type="SUPFAM" id="SSF53748">
    <property type="entry name" value="Phosphoglycerate kinase"/>
    <property type="match status" value="1"/>
</dbReference>
<evidence type="ECO:0000256" key="3">
    <source>
        <dbReference type="ARBA" id="ARBA00022679"/>
    </source>
</evidence>
<dbReference type="InterPro" id="IPR001576">
    <property type="entry name" value="Phosphoglycerate_kinase"/>
</dbReference>
<evidence type="ECO:0000313" key="8">
    <source>
        <dbReference type="EMBL" id="PJA89863.1"/>
    </source>
</evidence>
<dbReference type="Gene3D" id="3.40.50.1260">
    <property type="entry name" value="Phosphoglycerate kinase, N-terminal domain"/>
    <property type="match status" value="1"/>
</dbReference>
<comment type="catalytic activity">
    <reaction evidence="1 7">
        <text>(2R)-3-phosphoglycerate + ATP = (2R)-3-phospho-glyceroyl phosphate + ADP</text>
        <dbReference type="Rhea" id="RHEA:14801"/>
        <dbReference type="ChEBI" id="CHEBI:30616"/>
        <dbReference type="ChEBI" id="CHEBI:57604"/>
        <dbReference type="ChEBI" id="CHEBI:58272"/>
        <dbReference type="ChEBI" id="CHEBI:456216"/>
        <dbReference type="EC" id="2.7.2.3"/>
    </reaction>
</comment>
<dbReference type="EC" id="2.7.2.3" evidence="2 7"/>
<dbReference type="Proteomes" id="UP000230843">
    <property type="component" value="Unassembled WGS sequence"/>
</dbReference>
<dbReference type="GO" id="GO:0005524">
    <property type="term" value="F:ATP binding"/>
    <property type="evidence" value="ECO:0007669"/>
    <property type="project" value="UniProtKB-KW"/>
</dbReference>
<keyword evidence="6" id="KW-0067">ATP-binding</keyword>
<dbReference type="PANTHER" id="PTHR11406:SF23">
    <property type="entry name" value="PHOSPHOGLYCERATE KINASE 1, CHLOROPLASTIC-RELATED"/>
    <property type="match status" value="1"/>
</dbReference>
<dbReference type="GO" id="GO:0006094">
    <property type="term" value="P:gluconeogenesis"/>
    <property type="evidence" value="ECO:0007669"/>
    <property type="project" value="TreeGrafter"/>
</dbReference>
<sequence length="85" mass="9186">AKTILWNGSLGYFEQKPYDEGTNYLIKTIVKVSNLGAFSVVGGGETIEVIKKRGFEKQIGFISTGGGAMLEYLSGKDLPGLKILE</sequence>
<protein>
    <recommendedName>
        <fullName evidence="2 7">Phosphoglycerate kinase</fullName>
        <ecNumber evidence="2 7">2.7.2.3</ecNumber>
    </recommendedName>
</protein>
<comment type="similarity">
    <text evidence="7">Belongs to the phosphoglycerate kinase family.</text>
</comment>
<keyword evidence="3 7" id="KW-0808">Transferase</keyword>
<evidence type="ECO:0000256" key="6">
    <source>
        <dbReference type="ARBA" id="ARBA00022840"/>
    </source>
</evidence>
<organism evidence="8 9">
    <name type="scientific">Candidatus Magasanikbacteria bacterium CG_4_9_14_3_um_filter_32_9</name>
    <dbReference type="NCBI Taxonomy" id="1974644"/>
    <lineage>
        <taxon>Bacteria</taxon>
        <taxon>Candidatus Magasanikiibacteriota</taxon>
    </lineage>
</organism>
<accession>A0A2M7Z6T5</accession>
<dbReference type="InterPro" id="IPR015824">
    <property type="entry name" value="Phosphoglycerate_kinase_N"/>
</dbReference>
<dbReference type="GO" id="GO:0004618">
    <property type="term" value="F:phosphoglycerate kinase activity"/>
    <property type="evidence" value="ECO:0007669"/>
    <property type="project" value="UniProtKB-EC"/>
</dbReference>
<evidence type="ECO:0000256" key="1">
    <source>
        <dbReference type="ARBA" id="ARBA00000642"/>
    </source>
</evidence>
<gene>
    <name evidence="8" type="primary">pgk</name>
    <name evidence="8" type="ORF">CO137_01875</name>
</gene>
<dbReference type="AlphaFoldDB" id="A0A2M7Z6T5"/>
<dbReference type="PRINTS" id="PR00477">
    <property type="entry name" value="PHGLYCKINASE"/>
</dbReference>
<keyword evidence="4" id="KW-0547">Nucleotide-binding</keyword>